<feature type="domain" description="AB hydrolase-1" evidence="1">
    <location>
        <begin position="11"/>
        <end position="240"/>
    </location>
</feature>
<keyword evidence="2" id="KW-0378">Hydrolase</keyword>
<organism evidence="2 3">
    <name type="scientific">Mycobacterium rhizamassiliense</name>
    <dbReference type="NCBI Taxonomy" id="1841860"/>
    <lineage>
        <taxon>Bacteria</taxon>
        <taxon>Bacillati</taxon>
        <taxon>Actinomycetota</taxon>
        <taxon>Actinomycetes</taxon>
        <taxon>Mycobacteriales</taxon>
        <taxon>Mycobacteriaceae</taxon>
        <taxon>Mycobacterium</taxon>
    </lineage>
</organism>
<dbReference type="Pfam" id="PF12697">
    <property type="entry name" value="Abhydrolase_6"/>
    <property type="match status" value="1"/>
</dbReference>
<keyword evidence="3" id="KW-1185">Reference proteome</keyword>
<gene>
    <name evidence="2" type="ORF">MRAB57_2884</name>
</gene>
<proteinExistence type="predicted"/>
<dbReference type="Gene3D" id="3.40.50.1820">
    <property type="entry name" value="alpha/beta hydrolase"/>
    <property type="match status" value="1"/>
</dbReference>
<evidence type="ECO:0000259" key="1">
    <source>
        <dbReference type="Pfam" id="PF12697"/>
    </source>
</evidence>
<dbReference type="RefSeq" id="WP_077088020.1">
    <property type="nucleotide sequence ID" value="NZ_LT721901.1"/>
</dbReference>
<protein>
    <submittedName>
        <fullName evidence="2">Lysophospholipase, alpha-beta hydrolase superfamily</fullName>
    </submittedName>
</protein>
<accession>A0A2U3NUC4</accession>
<name>A0A2U3NUC4_9MYCO</name>
<dbReference type="PANTHER" id="PTHR37017">
    <property type="entry name" value="AB HYDROLASE-1 DOMAIN-CONTAINING PROTEIN-RELATED"/>
    <property type="match status" value="1"/>
</dbReference>
<reference evidence="2 3" key="1">
    <citation type="submission" date="2017-01" db="EMBL/GenBank/DDBJ databases">
        <authorList>
            <consortium name="Urmite Genomes"/>
        </authorList>
    </citation>
    <scope>NUCLEOTIDE SEQUENCE [LARGE SCALE GENOMIC DNA]</scope>
    <source>
        <strain evidence="2 3">AB57</strain>
    </source>
</reference>
<sequence length="253" mass="27175">MNGSAATLPDLVLVHGGEHAGDCWDLVVAELRRQEPELRTLAVDLPGRGRTPGDLATATIGEWVDSVVADIEEADLGDIVIVGHSMAGVTVPGVVTKLGSARVREMVLVSAFVPRQGQAIVDTLGGPLAAFARFAARGGRPFKVPTIAAQYAFCNGMTKQRRRLAISRLYTESAAVPAEPADRSGFPDDVPRTWVLTTRDRALSQKSQRASITALGGVHEVIPVDTCHDVMFSHPELLARILLERCRLRGSIR</sequence>
<dbReference type="InterPro" id="IPR000073">
    <property type="entry name" value="AB_hydrolase_1"/>
</dbReference>
<evidence type="ECO:0000313" key="3">
    <source>
        <dbReference type="Proteomes" id="UP000240988"/>
    </source>
</evidence>
<dbReference type="EMBL" id="FUFA01000004">
    <property type="protein sequence ID" value="SPM35063.1"/>
    <property type="molecule type" value="Genomic_DNA"/>
</dbReference>
<dbReference type="Proteomes" id="UP000240988">
    <property type="component" value="Unassembled WGS sequence"/>
</dbReference>
<dbReference type="InterPro" id="IPR029058">
    <property type="entry name" value="AB_hydrolase_fold"/>
</dbReference>
<dbReference type="STRING" id="1841860.GCA_900157375_02887"/>
<dbReference type="GO" id="GO:0016787">
    <property type="term" value="F:hydrolase activity"/>
    <property type="evidence" value="ECO:0007669"/>
    <property type="project" value="UniProtKB-KW"/>
</dbReference>
<dbReference type="SUPFAM" id="SSF53474">
    <property type="entry name" value="alpha/beta-Hydrolases"/>
    <property type="match status" value="1"/>
</dbReference>
<dbReference type="InterPro" id="IPR052897">
    <property type="entry name" value="Sec-Metab_Biosynth_Hydrolase"/>
</dbReference>
<dbReference type="PANTHER" id="PTHR37017:SF11">
    <property type="entry name" value="ESTERASE_LIPASE_THIOESTERASE DOMAIN-CONTAINING PROTEIN"/>
    <property type="match status" value="1"/>
</dbReference>
<dbReference type="OrthoDB" id="4604922at2"/>
<dbReference type="AlphaFoldDB" id="A0A2U3NUC4"/>
<evidence type="ECO:0000313" key="2">
    <source>
        <dbReference type="EMBL" id="SPM35063.1"/>
    </source>
</evidence>